<feature type="chain" id="PRO_5034825678" evidence="1">
    <location>
        <begin position="29"/>
        <end position="630"/>
    </location>
</feature>
<evidence type="ECO:0000313" key="2">
    <source>
        <dbReference type="EMBL" id="CAE6459352.1"/>
    </source>
</evidence>
<evidence type="ECO:0000256" key="1">
    <source>
        <dbReference type="SAM" id="SignalP"/>
    </source>
</evidence>
<proteinExistence type="predicted"/>
<accession>A0A8H3GPS8</accession>
<dbReference type="EMBL" id="CAJMWY010001132">
    <property type="protein sequence ID" value="CAE6459352.1"/>
    <property type="molecule type" value="Genomic_DNA"/>
</dbReference>
<keyword evidence="1" id="KW-0732">Signal</keyword>
<name>A0A8H3GPS8_9AGAM</name>
<dbReference type="AlphaFoldDB" id="A0A8H3GPS8"/>
<dbReference type="Gene3D" id="3.40.50.1460">
    <property type="match status" value="1"/>
</dbReference>
<gene>
    <name evidence="2" type="ORF">RDB_LOCUS66397</name>
</gene>
<dbReference type="Proteomes" id="UP000663861">
    <property type="component" value="Unassembled WGS sequence"/>
</dbReference>
<reference evidence="2" key="1">
    <citation type="submission" date="2021-01" db="EMBL/GenBank/DDBJ databases">
        <authorList>
            <person name="Kaushik A."/>
        </authorList>
    </citation>
    <scope>NUCLEOTIDE SEQUENCE</scope>
    <source>
        <strain evidence="2">AG4-RS23</strain>
    </source>
</reference>
<organism evidence="2 3">
    <name type="scientific">Rhizoctonia solani</name>
    <dbReference type="NCBI Taxonomy" id="456999"/>
    <lineage>
        <taxon>Eukaryota</taxon>
        <taxon>Fungi</taxon>
        <taxon>Dikarya</taxon>
        <taxon>Basidiomycota</taxon>
        <taxon>Agaricomycotina</taxon>
        <taxon>Agaricomycetes</taxon>
        <taxon>Cantharellales</taxon>
        <taxon>Ceratobasidiaceae</taxon>
        <taxon>Rhizoctonia</taxon>
    </lineage>
</organism>
<feature type="signal peptide" evidence="1">
    <location>
        <begin position="1"/>
        <end position="28"/>
    </location>
</feature>
<sequence length="630" mass="69837">MRRAQRRRQWRAAILFVRSHLLLLRTQTIIPEADKFGPKMAIPEPLMSTGAPEPLSFSRSHILLAACGPAEHAYECIECKRGYFTSVTGAPEPLSFSRSHILLAACGPAEHAYECIECKRGYFTSVLLQALRSRRLRKLTYKRCFEEFPELLTRSSQNPVCEGNTASRAFFNVTAQFVTERAMSFTMQQLNDSYFLRLGDAQGVSPGSKYGIYEDCTFPKGFSSGCLSSPGLDRPLWGSFKAYPCIGSEPTLHPFYSWCKLKMKTGLPIWPRAKLIELGMRGSASLKVFVSDAAKLVLDPSIIVRAKQGMMLVDSPDLLGTVILDLEHGHSGRVSFRLTGFPGELYSCYPDAARVHSVLISMAQWGWHRSRVPRVAVSHKPMVQLTMYELGKPNSLPIDADGSASVKVSPTALYALKVKSHFSKRLYPYLFYFSTARQSIRPLYLGIYGSGHIETSLEPNGELTFGYNNDDMIPGALSFSIAPDEGYFQLFLTTSPNDFDSLAQSSPFAEPNLRHNMATVADDGYGDGLEVRGFSLSGLDETHFLSPPATPQSGFFAEHSRDIPSDQVFGGRSVSEHQQMDAYQSLEHSMRAVLPESTVLELLSKRLIKAQGSPWGVVSLKVTCKVPEGL</sequence>
<comment type="caution">
    <text evidence="2">The sequence shown here is derived from an EMBL/GenBank/DDBJ whole genome shotgun (WGS) entry which is preliminary data.</text>
</comment>
<evidence type="ECO:0000313" key="3">
    <source>
        <dbReference type="Proteomes" id="UP000663861"/>
    </source>
</evidence>
<protein>
    <submittedName>
        <fullName evidence="2">Uncharacterized protein</fullName>
    </submittedName>
</protein>